<feature type="region of interest" description="Disordered" evidence="1">
    <location>
        <begin position="82"/>
        <end position="103"/>
    </location>
</feature>
<feature type="region of interest" description="Disordered" evidence="1">
    <location>
        <begin position="132"/>
        <end position="168"/>
    </location>
</feature>
<dbReference type="EMBL" id="FJ483969">
    <property type="protein sequence ID" value="AEV80536.1"/>
    <property type="molecule type" value="Genomic_DNA"/>
</dbReference>
<feature type="compositionally biased region" description="Basic residues" evidence="1">
    <location>
        <begin position="422"/>
        <end position="431"/>
    </location>
</feature>
<organism evidence="2 3">
    <name type="scientific">Simian cytomegalovirus (strain Colburn)</name>
    <dbReference type="NCBI Taxonomy" id="50292"/>
    <lineage>
        <taxon>Viruses</taxon>
        <taxon>Duplodnaviria</taxon>
        <taxon>Heunggongvirae</taxon>
        <taxon>Peploviricota</taxon>
        <taxon>Herviviricetes</taxon>
        <taxon>Herpesvirales</taxon>
        <taxon>Orthoherpesviridae</taxon>
        <taxon>Betaherpesvirinae</taxon>
        <taxon>Cytomegalovirus</taxon>
        <taxon>Cytomegalovirus cercopithecinebeta5</taxon>
    </lineage>
</organism>
<feature type="compositionally biased region" description="Basic and acidic residues" evidence="1">
    <location>
        <begin position="461"/>
        <end position="474"/>
    </location>
</feature>
<feature type="region of interest" description="Disordered" evidence="1">
    <location>
        <begin position="412"/>
        <end position="520"/>
    </location>
</feature>
<protein>
    <submittedName>
        <fullName evidence="2">Protein RL1</fullName>
    </submittedName>
</protein>
<name>G8XTP4_SCMVC</name>
<feature type="compositionally biased region" description="Low complexity" evidence="1">
    <location>
        <begin position="437"/>
        <end position="460"/>
    </location>
</feature>
<gene>
    <name evidence="2" type="primary">RL1</name>
</gene>
<dbReference type="Proteomes" id="UP000113346">
    <property type="component" value="Segment"/>
</dbReference>
<evidence type="ECO:0000313" key="3">
    <source>
        <dbReference type="Proteomes" id="UP000113346"/>
    </source>
</evidence>
<evidence type="ECO:0000313" key="2">
    <source>
        <dbReference type="EMBL" id="AEV80536.1"/>
    </source>
</evidence>
<proteinExistence type="predicted"/>
<accession>G8XTP4</accession>
<reference evidence="2" key="1">
    <citation type="submission" date="2011-12" db="EMBL/GenBank/DDBJ databases">
        <title>Comparative genomics of primate cytomegaloviruses.</title>
        <authorList>
            <person name="Davison A.J."/>
            <person name="Holton M."/>
            <person name="Dolan A."/>
            <person name="Dargan D.J."/>
            <person name="Gatherer D."/>
            <person name="Hayward G.S."/>
        </authorList>
    </citation>
    <scope>NUCLEOTIDE SEQUENCE [LARGE SCALE GENOMIC DNA]</scope>
    <source>
        <strain evidence="2">Colburn</strain>
    </source>
</reference>
<evidence type="ECO:0000256" key="1">
    <source>
        <dbReference type="SAM" id="MobiDB-lite"/>
    </source>
</evidence>
<sequence>MPHRTSRSRHKPVPWHQTVPRWRMCNIRLPGMQCPSCGDIRKAGDTYVGTCAIDEDDLTSYSGGSTSDEDAVNKYRRRLWNLTPTDSSDSSDSSEESDHTCARGNAERYKVPTSTCPFAHLQYLGAANTFLRSPRETPAPPESLPTQHASTLDAGQAPSVRPRTCPVPHLSRRKRSKLALCRQIRDPVGEQADDALRVRGYPVTRYQMHRGRPQWMSPDRGKRETPDCWCLWGEHAQKAARPLVPLLISRARDGPEKAGAWDQLHGRGFGYRAIPGPEGESRPVWTQHVVFLLGGHGARLQLNRPSAREAEARGLLPRWPMHPRTHSGSRYTRYNIQTTQLQNIPKVLMKHEILRAVPHTGTSRLAERGERGAWIVADTFTAPGNKLDNNTRPASMWWERDRSPEPVETTIARLRETARPPRAPRLRRRPFVIHTESSSSYSSGNDSPPTSDSNHGSNSDSDSHSDEESQHSRADSTSGDDSGDEQENPLQDATGGHLTNGAIELDNKEDDKHHTYSASI</sequence>
<organismHost>
    <name type="scientific">Macaca</name>
    <name type="common">macaques</name>
    <dbReference type="NCBI Taxonomy" id="9539"/>
</organismHost>
<feature type="compositionally biased region" description="Basic and acidic residues" evidence="1">
    <location>
        <begin position="505"/>
        <end position="514"/>
    </location>
</feature>